<protein>
    <submittedName>
        <fullName evidence="2">Uncharacterized protein</fullName>
    </submittedName>
</protein>
<name>A0A0E9WCK1_ANGAN</name>
<feature type="region of interest" description="Disordered" evidence="1">
    <location>
        <begin position="1"/>
        <end position="28"/>
    </location>
</feature>
<evidence type="ECO:0000313" key="2">
    <source>
        <dbReference type="EMBL" id="JAH87218.1"/>
    </source>
</evidence>
<reference evidence="2" key="2">
    <citation type="journal article" date="2015" name="Fish Shellfish Immunol.">
        <title>Early steps in the European eel (Anguilla anguilla)-Vibrio vulnificus interaction in the gills: Role of the RtxA13 toxin.</title>
        <authorList>
            <person name="Callol A."/>
            <person name="Pajuelo D."/>
            <person name="Ebbesson L."/>
            <person name="Teles M."/>
            <person name="MacKenzie S."/>
            <person name="Amaro C."/>
        </authorList>
    </citation>
    <scope>NUCLEOTIDE SEQUENCE</scope>
</reference>
<dbReference type="EMBL" id="GBXM01021359">
    <property type="protein sequence ID" value="JAH87218.1"/>
    <property type="molecule type" value="Transcribed_RNA"/>
</dbReference>
<reference evidence="2" key="1">
    <citation type="submission" date="2014-11" db="EMBL/GenBank/DDBJ databases">
        <authorList>
            <person name="Amaro Gonzalez C."/>
        </authorList>
    </citation>
    <scope>NUCLEOTIDE SEQUENCE</scope>
</reference>
<dbReference type="AlphaFoldDB" id="A0A0E9WCK1"/>
<evidence type="ECO:0000256" key="1">
    <source>
        <dbReference type="SAM" id="MobiDB-lite"/>
    </source>
</evidence>
<proteinExistence type="predicted"/>
<organism evidence="2">
    <name type="scientific">Anguilla anguilla</name>
    <name type="common">European freshwater eel</name>
    <name type="synonym">Muraena anguilla</name>
    <dbReference type="NCBI Taxonomy" id="7936"/>
    <lineage>
        <taxon>Eukaryota</taxon>
        <taxon>Metazoa</taxon>
        <taxon>Chordata</taxon>
        <taxon>Craniata</taxon>
        <taxon>Vertebrata</taxon>
        <taxon>Euteleostomi</taxon>
        <taxon>Actinopterygii</taxon>
        <taxon>Neopterygii</taxon>
        <taxon>Teleostei</taxon>
        <taxon>Anguilliformes</taxon>
        <taxon>Anguillidae</taxon>
        <taxon>Anguilla</taxon>
    </lineage>
</organism>
<sequence>MERVILVSNLGFQPERDRHKTKPQSKKT</sequence>
<feature type="compositionally biased region" description="Basic residues" evidence="1">
    <location>
        <begin position="19"/>
        <end position="28"/>
    </location>
</feature>
<accession>A0A0E9WCK1</accession>